<protein>
    <recommendedName>
        <fullName evidence="1">3'-5' exonuclease domain-containing protein</fullName>
    </recommendedName>
</protein>
<evidence type="ECO:0000313" key="2">
    <source>
        <dbReference type="EMBL" id="KAL3763163.1"/>
    </source>
</evidence>
<dbReference type="SUPFAM" id="SSF53098">
    <property type="entry name" value="Ribonuclease H-like"/>
    <property type="match status" value="1"/>
</dbReference>
<gene>
    <name evidence="2" type="ORF">ACHAWU_006188</name>
</gene>
<evidence type="ECO:0000313" key="3">
    <source>
        <dbReference type="Proteomes" id="UP001530293"/>
    </source>
</evidence>
<dbReference type="Gene3D" id="3.30.420.10">
    <property type="entry name" value="Ribonuclease H-like superfamily/Ribonuclease H"/>
    <property type="match status" value="1"/>
</dbReference>
<dbReference type="InterPro" id="IPR002562">
    <property type="entry name" value="3'-5'_exonuclease_dom"/>
</dbReference>
<dbReference type="PANTHER" id="PTHR47765:SF2">
    <property type="entry name" value="EXONUCLEASE MUT-7 HOMOLOG"/>
    <property type="match status" value="1"/>
</dbReference>
<dbReference type="AlphaFoldDB" id="A0ABD3MJY1"/>
<accession>A0ABD3MJY1</accession>
<proteinExistence type="predicted"/>
<feature type="domain" description="3'-5' exonuclease" evidence="1">
    <location>
        <begin position="544"/>
        <end position="737"/>
    </location>
</feature>
<dbReference type="Pfam" id="PF01612">
    <property type="entry name" value="DNA_pol_A_exo1"/>
    <property type="match status" value="1"/>
</dbReference>
<keyword evidence="3" id="KW-1185">Reference proteome</keyword>
<evidence type="ECO:0000259" key="1">
    <source>
        <dbReference type="SMART" id="SM00474"/>
    </source>
</evidence>
<sequence length="752" mass="83426">MVQNDGNQLLVAHNTTSILLTSIKSLGSTNEIHDVQKSLRVATQLLHNLKYRANSFCVKESTSNTDVVNQSIEEDSDDDNQHFAQLQLLSDCAISAVESLRELVHYVNTSPTKGKKSRQGSKQSSGRAWKALETVVNSSLGFNDLNVLDTNGNIDVEISELSITLAVLALGIALSIYSTDPAITRMIASAVLPSDEIHRGKKYQKFIGSKTGAARIHVHSLARSAMLGLIRLAIDTSIRSSNSKNGTVDMQIVAKIESGFCVGCVGRSLNDGKQDAELVVAVAGIVDNVLKLGKNGDENYSNGDVDEPIISKDVFAPTLSIIANSRPWDYIEVEKLARIAAEMDLWYAAENLCDAVTETGETIQDGLPLTAQRTAQTILDIAFDRRLYRRADVLATKYYSFVGPERYAEARFLHACDTIEKLIKKRQVQIIDRQVELVDEVVAKVSIDLASLESMKTSKFQGEDIAIETMGDHIREFSLRRLRASNMHTTAERLAKLWGKTYSHDPMQMMHELERSKMMYLQWNDDGCPGSSCRNYKSGSLSLPHLISSPSDLLEQFTILQSGTETIGFDCEWHDSINFVALLQLSTTTNSWLLDIPALTMTKEGCDALRVTVGALFSRSNRRLVLGFSCKDDIKRLRASPCVPTLTHWFPQKDYELNVRDLRHIVAEISPRLDNGRGLQNFGLSRLCEVFLGKQLDKAEQCSDWLIRPLSPEQIEYAALDAWACAAIHAKMQTMDAFAGDPIQQVALSECN</sequence>
<dbReference type="InterPro" id="IPR036397">
    <property type="entry name" value="RNaseH_sf"/>
</dbReference>
<name>A0ABD3MJY1_9STRA</name>
<dbReference type="SMART" id="SM00474">
    <property type="entry name" value="35EXOc"/>
    <property type="match status" value="1"/>
</dbReference>
<dbReference type="EMBL" id="JALLBG020000126">
    <property type="protein sequence ID" value="KAL3763163.1"/>
    <property type="molecule type" value="Genomic_DNA"/>
</dbReference>
<dbReference type="Proteomes" id="UP001530293">
    <property type="component" value="Unassembled WGS sequence"/>
</dbReference>
<organism evidence="2 3">
    <name type="scientific">Discostella pseudostelligera</name>
    <dbReference type="NCBI Taxonomy" id="259834"/>
    <lineage>
        <taxon>Eukaryota</taxon>
        <taxon>Sar</taxon>
        <taxon>Stramenopiles</taxon>
        <taxon>Ochrophyta</taxon>
        <taxon>Bacillariophyta</taxon>
        <taxon>Coscinodiscophyceae</taxon>
        <taxon>Thalassiosirophycidae</taxon>
        <taxon>Stephanodiscales</taxon>
        <taxon>Stephanodiscaceae</taxon>
        <taxon>Discostella</taxon>
    </lineage>
</organism>
<comment type="caution">
    <text evidence="2">The sequence shown here is derived from an EMBL/GenBank/DDBJ whole genome shotgun (WGS) entry which is preliminary data.</text>
</comment>
<dbReference type="PANTHER" id="PTHR47765">
    <property type="entry name" value="3'-5' EXONUCLEASE DOMAIN-CONTAINING PROTEIN"/>
    <property type="match status" value="1"/>
</dbReference>
<reference evidence="2 3" key="1">
    <citation type="submission" date="2024-10" db="EMBL/GenBank/DDBJ databases">
        <title>Updated reference genomes for cyclostephanoid diatoms.</title>
        <authorList>
            <person name="Roberts W.R."/>
            <person name="Alverson A.J."/>
        </authorList>
    </citation>
    <scope>NUCLEOTIDE SEQUENCE [LARGE SCALE GENOMIC DNA]</scope>
    <source>
        <strain evidence="2 3">AJA232-27</strain>
    </source>
</reference>
<dbReference type="InterPro" id="IPR012337">
    <property type="entry name" value="RNaseH-like_sf"/>
</dbReference>
<dbReference type="InterPro" id="IPR052408">
    <property type="entry name" value="Exonuclease_MUT-7-like"/>
</dbReference>